<comment type="cofactor">
    <cofactor evidence="13">
        <name>Zn(2+)</name>
        <dbReference type="ChEBI" id="CHEBI:29105"/>
    </cofactor>
    <text evidence="13">Binds 1 zinc ion per subunit.</text>
</comment>
<feature type="binding site" evidence="13">
    <location>
        <position position="146"/>
    </location>
    <ligand>
        <name>Zn(2+)</name>
        <dbReference type="ChEBI" id="CHEBI:29105"/>
    </ligand>
</feature>
<comment type="catalytic activity">
    <reaction evidence="12 13">
        <text>tRNA(Met) + L-methionine + ATP = L-methionyl-tRNA(Met) + AMP + diphosphate</text>
        <dbReference type="Rhea" id="RHEA:13481"/>
        <dbReference type="Rhea" id="RHEA-COMP:9667"/>
        <dbReference type="Rhea" id="RHEA-COMP:9698"/>
        <dbReference type="ChEBI" id="CHEBI:30616"/>
        <dbReference type="ChEBI" id="CHEBI:33019"/>
        <dbReference type="ChEBI" id="CHEBI:57844"/>
        <dbReference type="ChEBI" id="CHEBI:78442"/>
        <dbReference type="ChEBI" id="CHEBI:78530"/>
        <dbReference type="ChEBI" id="CHEBI:456215"/>
        <dbReference type="EC" id="6.1.1.10"/>
    </reaction>
</comment>
<protein>
    <recommendedName>
        <fullName evidence="13">Methionine--tRNA ligase</fullName>
        <ecNumber evidence="13">6.1.1.10</ecNumber>
    </recommendedName>
    <alternativeName>
        <fullName evidence="13">Methionyl-tRNA synthetase</fullName>
        <shortName evidence="13">MetRS</shortName>
    </alternativeName>
</protein>
<keyword evidence="9 13" id="KW-0694">RNA-binding</keyword>
<dbReference type="GO" id="GO:0006431">
    <property type="term" value="P:methionyl-tRNA aminoacylation"/>
    <property type="evidence" value="ECO:0007669"/>
    <property type="project" value="UniProtKB-UniRule"/>
</dbReference>
<dbReference type="SUPFAM" id="SSF52374">
    <property type="entry name" value="Nucleotidylyl transferase"/>
    <property type="match status" value="1"/>
</dbReference>
<dbReference type="InterPro" id="IPR014729">
    <property type="entry name" value="Rossmann-like_a/b/a_fold"/>
</dbReference>
<dbReference type="Pfam" id="PF09334">
    <property type="entry name" value="tRNA-synt_1g"/>
    <property type="match status" value="1"/>
</dbReference>
<dbReference type="NCBIfam" id="TIGR00398">
    <property type="entry name" value="metG"/>
    <property type="match status" value="1"/>
</dbReference>
<dbReference type="NCBIfam" id="TIGR00399">
    <property type="entry name" value="metG_C_term"/>
    <property type="match status" value="1"/>
</dbReference>
<dbReference type="PRINTS" id="PR01041">
    <property type="entry name" value="TRNASYNTHMET"/>
</dbReference>
<dbReference type="Pfam" id="PF01588">
    <property type="entry name" value="tRNA_bind"/>
    <property type="match status" value="1"/>
</dbReference>
<dbReference type="CDD" id="cd02800">
    <property type="entry name" value="tRNA_bind_EcMetRS_like"/>
    <property type="match status" value="1"/>
</dbReference>
<dbReference type="GO" id="GO:0005737">
    <property type="term" value="C:cytoplasm"/>
    <property type="evidence" value="ECO:0007669"/>
    <property type="project" value="UniProtKB-SubCell"/>
</dbReference>
<keyword evidence="7 13" id="KW-0547">Nucleotide-binding</keyword>
<keyword evidence="13" id="KW-0862">Zinc</keyword>
<evidence type="ECO:0000256" key="3">
    <source>
        <dbReference type="ARBA" id="ARBA00011738"/>
    </source>
</evidence>
<keyword evidence="8 13" id="KW-0067">ATP-binding</keyword>
<dbReference type="Gene3D" id="2.170.220.10">
    <property type="match status" value="1"/>
</dbReference>
<dbReference type="PANTHER" id="PTHR43326:SF1">
    <property type="entry name" value="METHIONINE--TRNA LIGASE, MITOCHONDRIAL"/>
    <property type="match status" value="1"/>
</dbReference>
<dbReference type="InterPro" id="IPR015413">
    <property type="entry name" value="Methionyl/Leucyl_tRNA_Synth"/>
</dbReference>
<keyword evidence="5 13" id="KW-0820">tRNA-binding</keyword>
<feature type="binding site" evidence="13">
    <location>
        <position position="131"/>
    </location>
    <ligand>
        <name>Zn(2+)</name>
        <dbReference type="ChEBI" id="CHEBI:29105"/>
    </ligand>
</feature>
<name>A0A6S6T4W6_9BACT</name>
<evidence type="ECO:0000256" key="10">
    <source>
        <dbReference type="ARBA" id="ARBA00022917"/>
    </source>
</evidence>
<evidence type="ECO:0000256" key="11">
    <source>
        <dbReference type="ARBA" id="ARBA00023146"/>
    </source>
</evidence>
<evidence type="ECO:0000259" key="15">
    <source>
        <dbReference type="PROSITE" id="PS50886"/>
    </source>
</evidence>
<dbReference type="InterPro" id="IPR014758">
    <property type="entry name" value="Met-tRNA_synth"/>
</dbReference>
<dbReference type="GO" id="GO:0046872">
    <property type="term" value="F:metal ion binding"/>
    <property type="evidence" value="ECO:0007669"/>
    <property type="project" value="UniProtKB-KW"/>
</dbReference>
<evidence type="ECO:0000313" key="16">
    <source>
        <dbReference type="EMBL" id="CAA6815821.1"/>
    </source>
</evidence>
<evidence type="ECO:0000256" key="14">
    <source>
        <dbReference type="SAM" id="Coils"/>
    </source>
</evidence>
<keyword evidence="11 13" id="KW-0030">Aminoacyl-tRNA synthetase</keyword>
<dbReference type="SUPFAM" id="SSF47323">
    <property type="entry name" value="Anticodon-binding domain of a subclass of class I aminoacyl-tRNA synthetases"/>
    <property type="match status" value="1"/>
</dbReference>
<comment type="function">
    <text evidence="1 13">Is required not only for elongation of protein synthesis but also for the initiation of all mRNA translation through initiator tRNA(fMet) aminoacylation.</text>
</comment>
<dbReference type="InterPro" id="IPR002547">
    <property type="entry name" value="tRNA-bd_dom"/>
</dbReference>
<dbReference type="Gene3D" id="3.40.50.620">
    <property type="entry name" value="HUPs"/>
    <property type="match status" value="1"/>
</dbReference>
<dbReference type="EC" id="6.1.1.10" evidence="13"/>
<dbReference type="GO" id="GO:0000049">
    <property type="term" value="F:tRNA binding"/>
    <property type="evidence" value="ECO:0007669"/>
    <property type="project" value="UniProtKB-UniRule"/>
</dbReference>
<dbReference type="InterPro" id="IPR023457">
    <property type="entry name" value="Met-tRNA_synth_2"/>
</dbReference>
<evidence type="ECO:0000256" key="8">
    <source>
        <dbReference type="ARBA" id="ARBA00022840"/>
    </source>
</evidence>
<evidence type="ECO:0000256" key="13">
    <source>
        <dbReference type="HAMAP-Rule" id="MF_01228"/>
    </source>
</evidence>
<dbReference type="Gene3D" id="1.10.730.10">
    <property type="entry name" value="Isoleucyl-tRNA Synthetase, Domain 1"/>
    <property type="match status" value="1"/>
</dbReference>
<evidence type="ECO:0000256" key="12">
    <source>
        <dbReference type="ARBA" id="ARBA00047364"/>
    </source>
</evidence>
<dbReference type="PANTHER" id="PTHR43326">
    <property type="entry name" value="METHIONYL-TRNA SYNTHETASE"/>
    <property type="match status" value="1"/>
</dbReference>
<dbReference type="SUPFAM" id="SSF50249">
    <property type="entry name" value="Nucleic acid-binding proteins"/>
    <property type="match status" value="1"/>
</dbReference>
<evidence type="ECO:0000256" key="6">
    <source>
        <dbReference type="ARBA" id="ARBA00022598"/>
    </source>
</evidence>
<feature type="short sequence motif" description="'KMSKS' region" evidence="13">
    <location>
        <begin position="299"/>
        <end position="303"/>
    </location>
</feature>
<feature type="binding site" evidence="13">
    <location>
        <position position="149"/>
    </location>
    <ligand>
        <name>Zn(2+)</name>
        <dbReference type="ChEBI" id="CHEBI:29105"/>
    </ligand>
</feature>
<feature type="domain" description="TRNA-binding" evidence="15">
    <location>
        <begin position="565"/>
        <end position="666"/>
    </location>
</feature>
<dbReference type="NCBIfam" id="NF008900">
    <property type="entry name" value="PRK12267.1"/>
    <property type="match status" value="1"/>
</dbReference>
<comment type="caution">
    <text evidence="13">Lacks conserved residue(s) required for the propagation of feature annotation.</text>
</comment>
<dbReference type="PROSITE" id="PS50886">
    <property type="entry name" value="TRBD"/>
    <property type="match status" value="1"/>
</dbReference>
<gene>
    <name evidence="13" type="primary">metG</name>
    <name evidence="16" type="ORF">HELGO_WM7148</name>
</gene>
<dbReference type="GO" id="GO:0004825">
    <property type="term" value="F:methionine-tRNA ligase activity"/>
    <property type="evidence" value="ECO:0007669"/>
    <property type="project" value="UniProtKB-UniRule"/>
</dbReference>
<evidence type="ECO:0000256" key="2">
    <source>
        <dbReference type="ARBA" id="ARBA00004496"/>
    </source>
</evidence>
<dbReference type="InterPro" id="IPR033911">
    <property type="entry name" value="MetRS_core"/>
</dbReference>
<dbReference type="InterPro" id="IPR012340">
    <property type="entry name" value="NA-bd_OB-fold"/>
</dbReference>
<evidence type="ECO:0000256" key="4">
    <source>
        <dbReference type="ARBA" id="ARBA00022490"/>
    </source>
</evidence>
<dbReference type="InterPro" id="IPR004495">
    <property type="entry name" value="Met-tRNA-synth_bsu_C"/>
</dbReference>
<evidence type="ECO:0000256" key="5">
    <source>
        <dbReference type="ARBA" id="ARBA00022555"/>
    </source>
</evidence>
<keyword evidence="14" id="KW-0175">Coiled coil</keyword>
<keyword evidence="10 13" id="KW-0648">Protein biosynthesis</keyword>
<dbReference type="EMBL" id="CACVAP010000083">
    <property type="protein sequence ID" value="CAA6815821.1"/>
    <property type="molecule type" value="Genomic_DNA"/>
</dbReference>
<feature type="binding site" evidence="13">
    <location>
        <position position="128"/>
    </location>
    <ligand>
        <name>Zn(2+)</name>
        <dbReference type="ChEBI" id="CHEBI:29105"/>
    </ligand>
</feature>
<reference evidence="16" key="1">
    <citation type="submission" date="2020-01" db="EMBL/GenBank/DDBJ databases">
        <authorList>
            <person name="Meier V. D."/>
            <person name="Meier V D."/>
        </authorList>
    </citation>
    <scope>NUCLEOTIDE SEQUENCE</scope>
    <source>
        <strain evidence="16">HLG_WM_MAG_06</strain>
    </source>
</reference>
<accession>A0A6S6T4W6</accession>
<keyword evidence="13" id="KW-0479">Metal-binding</keyword>
<feature type="short sequence motif" description="'HIGH' region" evidence="13">
    <location>
        <begin position="13"/>
        <end position="23"/>
    </location>
</feature>
<evidence type="ECO:0000256" key="9">
    <source>
        <dbReference type="ARBA" id="ARBA00022884"/>
    </source>
</evidence>
<evidence type="ECO:0000256" key="1">
    <source>
        <dbReference type="ARBA" id="ARBA00003314"/>
    </source>
</evidence>
<feature type="coiled-coil region" evidence="14">
    <location>
        <begin position="513"/>
        <end position="545"/>
    </location>
</feature>
<dbReference type="CDD" id="cd00814">
    <property type="entry name" value="MetRS_core"/>
    <property type="match status" value="1"/>
</dbReference>
<proteinExistence type="inferred from homology"/>
<dbReference type="GO" id="GO:0005524">
    <property type="term" value="F:ATP binding"/>
    <property type="evidence" value="ECO:0007669"/>
    <property type="project" value="UniProtKB-UniRule"/>
</dbReference>
<dbReference type="AlphaFoldDB" id="A0A6S6T4W6"/>
<keyword evidence="4 13" id="KW-0963">Cytoplasm</keyword>
<evidence type="ECO:0000256" key="7">
    <source>
        <dbReference type="ARBA" id="ARBA00022741"/>
    </source>
</evidence>
<organism evidence="16">
    <name type="scientific">uncultured Sulfurovum sp</name>
    <dbReference type="NCBI Taxonomy" id="269237"/>
    <lineage>
        <taxon>Bacteria</taxon>
        <taxon>Pseudomonadati</taxon>
        <taxon>Campylobacterota</taxon>
        <taxon>Epsilonproteobacteria</taxon>
        <taxon>Campylobacterales</taxon>
        <taxon>Sulfurovaceae</taxon>
        <taxon>Sulfurovum</taxon>
        <taxon>environmental samples</taxon>
    </lineage>
</organism>
<comment type="subcellular location">
    <subcellularLocation>
        <location evidence="2 13">Cytoplasm</location>
    </subcellularLocation>
</comment>
<comment type="similarity">
    <text evidence="13">Belongs to the class-I aminoacyl-tRNA synthetase family. MetG type 2A subfamily.</text>
</comment>
<dbReference type="InterPro" id="IPR009080">
    <property type="entry name" value="tRNAsynth_Ia_anticodon-bd"/>
</dbReference>
<keyword evidence="6 13" id="KW-0436">Ligase</keyword>
<dbReference type="HAMAP" id="MF_01228">
    <property type="entry name" value="Met_tRNA_synth_type2"/>
    <property type="match status" value="1"/>
</dbReference>
<dbReference type="FunFam" id="2.170.220.10:FF:000002">
    <property type="entry name" value="Methionine--tRNA ligase"/>
    <property type="match status" value="1"/>
</dbReference>
<comment type="subunit">
    <text evidence="3 13">Homodimer.</text>
</comment>
<sequence>MSCHKSYITTPIYYVNDVAHIGHAYTTIIADTLARYSRLIGEDTFFLTGTDEHGQKIEEAAKKRGKETQAYADEISKTFKDLWDDFDISYDKFIRTTDADHKLGVQKAFTAMHKKGDIYKDTYSGHYCISCETFFPETQLVDDEFCPDCGKSTSIVEEESYFFKLSAYEDKLLAWYENNPDCILPKSKRNEVIRFVEGGLNDLSITRTSFDWGVKLPADFNDPKHVMYVWLDALMNYVTALGYGTDDANMDNWPARVHLIGKDILRFHAIYWPAFLMSLDLPLPKHIGAHGWWTRNGEKMSKSKGNVVDPKEVADAYGLENFRYFMLREVPFGGDGDFSQRALMDRINSDLGNDLGNLLNRLIGMSGKYFEGRVECDLVSKYYQAELDEMETSLVKLEPMISELQLHRFLEELWRPLTVANRAIDKYQPWTMIKEGKTEETMALNGLIATILAKVSLMLHAVMPATTTTVCNALGFEITPQTFQNILKDGGILAPFVTEKREPLFPRIEAELLVDARLEALKKEQEEADAKKEAEKKAKKEAKKAGNASTGLASTDGVALIGIDQFFATSLKVGTVVKAEEVPKSKKLLLLQVDVGEAETRQVVAGIKEWYSAEEMLNTQVCVVANLKPAKLMGMLSQGMLLAAKDENGLCMVRPEKAKTNGTPIG</sequence>
<dbReference type="Gene3D" id="2.40.50.140">
    <property type="entry name" value="Nucleic acid-binding proteins"/>
    <property type="match status" value="1"/>
</dbReference>